<evidence type="ECO:0000313" key="11">
    <source>
        <dbReference type="Proteomes" id="UP000799440"/>
    </source>
</evidence>
<dbReference type="PANTHER" id="PTHR43731:SF14">
    <property type="entry name" value="PRESENILIN-ASSOCIATED RHOMBOID-LIKE PROTEIN, MITOCHONDRIAL"/>
    <property type="match status" value="1"/>
</dbReference>
<evidence type="ECO:0000256" key="8">
    <source>
        <dbReference type="SAM" id="Phobius"/>
    </source>
</evidence>
<keyword evidence="5 8" id="KW-1133">Transmembrane helix</keyword>
<dbReference type="InterPro" id="IPR050925">
    <property type="entry name" value="Rhomboid_protease_S54"/>
</dbReference>
<keyword evidence="11" id="KW-1185">Reference proteome</keyword>
<feature type="region of interest" description="Disordered" evidence="7">
    <location>
        <begin position="119"/>
        <end position="145"/>
    </location>
</feature>
<keyword evidence="3 8" id="KW-0812">Transmembrane</keyword>
<feature type="region of interest" description="Disordered" evidence="7">
    <location>
        <begin position="26"/>
        <end position="95"/>
    </location>
</feature>
<proteinExistence type="inferred from homology"/>
<reference evidence="10" key="1">
    <citation type="journal article" date="2020" name="Stud. Mycol.">
        <title>101 Dothideomycetes genomes: a test case for predicting lifestyles and emergence of pathogens.</title>
        <authorList>
            <person name="Haridas S."/>
            <person name="Albert R."/>
            <person name="Binder M."/>
            <person name="Bloem J."/>
            <person name="Labutti K."/>
            <person name="Salamov A."/>
            <person name="Andreopoulos B."/>
            <person name="Baker S."/>
            <person name="Barry K."/>
            <person name="Bills G."/>
            <person name="Bluhm B."/>
            <person name="Cannon C."/>
            <person name="Castanera R."/>
            <person name="Culley D."/>
            <person name="Daum C."/>
            <person name="Ezra D."/>
            <person name="Gonzalez J."/>
            <person name="Henrissat B."/>
            <person name="Kuo A."/>
            <person name="Liang C."/>
            <person name="Lipzen A."/>
            <person name="Lutzoni F."/>
            <person name="Magnuson J."/>
            <person name="Mondo S."/>
            <person name="Nolan M."/>
            <person name="Ohm R."/>
            <person name="Pangilinan J."/>
            <person name="Park H.-J."/>
            <person name="Ramirez L."/>
            <person name="Alfaro M."/>
            <person name="Sun H."/>
            <person name="Tritt A."/>
            <person name="Yoshinaga Y."/>
            <person name="Zwiers L.-H."/>
            <person name="Turgeon B."/>
            <person name="Goodwin S."/>
            <person name="Spatafora J."/>
            <person name="Crous P."/>
            <person name="Grigoriev I."/>
        </authorList>
    </citation>
    <scope>NUCLEOTIDE SEQUENCE</scope>
    <source>
        <strain evidence="10">CBS 119925</strain>
    </source>
</reference>
<dbReference type="Gene3D" id="1.20.1540.10">
    <property type="entry name" value="Rhomboid-like"/>
    <property type="match status" value="1"/>
</dbReference>
<evidence type="ECO:0000256" key="1">
    <source>
        <dbReference type="ARBA" id="ARBA00004141"/>
    </source>
</evidence>
<feature type="transmembrane region" description="Helical" evidence="8">
    <location>
        <begin position="294"/>
        <end position="312"/>
    </location>
</feature>
<feature type="transmembrane region" description="Helical" evidence="8">
    <location>
        <begin position="366"/>
        <end position="383"/>
    </location>
</feature>
<feature type="transmembrane region" description="Helical" evidence="8">
    <location>
        <begin position="158"/>
        <end position="180"/>
    </location>
</feature>
<organism evidence="10 11">
    <name type="scientific">Sporormia fimetaria CBS 119925</name>
    <dbReference type="NCBI Taxonomy" id="1340428"/>
    <lineage>
        <taxon>Eukaryota</taxon>
        <taxon>Fungi</taxon>
        <taxon>Dikarya</taxon>
        <taxon>Ascomycota</taxon>
        <taxon>Pezizomycotina</taxon>
        <taxon>Dothideomycetes</taxon>
        <taxon>Pleosporomycetidae</taxon>
        <taxon>Pleosporales</taxon>
        <taxon>Sporormiaceae</taxon>
        <taxon>Sporormia</taxon>
    </lineage>
</organism>
<accession>A0A6A6VGG1</accession>
<dbReference type="PANTHER" id="PTHR43731">
    <property type="entry name" value="RHOMBOID PROTEASE"/>
    <property type="match status" value="1"/>
</dbReference>
<evidence type="ECO:0000256" key="7">
    <source>
        <dbReference type="SAM" id="MobiDB-lite"/>
    </source>
</evidence>
<comment type="similarity">
    <text evidence="2">Belongs to the peptidase S54 family.</text>
</comment>
<keyword evidence="6 8" id="KW-0472">Membrane</keyword>
<feature type="transmembrane region" description="Helical" evidence="8">
    <location>
        <begin position="404"/>
        <end position="427"/>
    </location>
</feature>
<feature type="compositionally biased region" description="Basic and acidic residues" evidence="7">
    <location>
        <begin position="119"/>
        <end position="133"/>
    </location>
</feature>
<feature type="domain" description="Peptidase S54 rhomboid" evidence="9">
    <location>
        <begin position="257"/>
        <end position="429"/>
    </location>
</feature>
<evidence type="ECO:0000256" key="2">
    <source>
        <dbReference type="ARBA" id="ARBA00009045"/>
    </source>
</evidence>
<dbReference type="GO" id="GO:0016020">
    <property type="term" value="C:membrane"/>
    <property type="evidence" value="ECO:0007669"/>
    <property type="project" value="UniProtKB-SubCell"/>
</dbReference>
<evidence type="ECO:0000313" key="10">
    <source>
        <dbReference type="EMBL" id="KAF2748187.1"/>
    </source>
</evidence>
<dbReference type="AlphaFoldDB" id="A0A6A6VGG1"/>
<name>A0A6A6VGG1_9PLEO</name>
<dbReference type="OrthoDB" id="10260614at2759"/>
<feature type="transmembrane region" description="Helical" evidence="8">
    <location>
        <begin position="260"/>
        <end position="282"/>
    </location>
</feature>
<evidence type="ECO:0000256" key="3">
    <source>
        <dbReference type="ARBA" id="ARBA00022692"/>
    </source>
</evidence>
<feature type="transmembrane region" description="Helical" evidence="8">
    <location>
        <begin position="324"/>
        <end position="346"/>
    </location>
</feature>
<dbReference type="EMBL" id="MU006570">
    <property type="protein sequence ID" value="KAF2748187.1"/>
    <property type="molecule type" value="Genomic_DNA"/>
</dbReference>
<feature type="compositionally biased region" description="Polar residues" evidence="7">
    <location>
        <begin position="74"/>
        <end position="95"/>
    </location>
</feature>
<keyword evidence="4" id="KW-0378">Hydrolase</keyword>
<comment type="subcellular location">
    <subcellularLocation>
        <location evidence="1">Membrane</location>
        <topology evidence="1">Multi-pass membrane protein</topology>
    </subcellularLocation>
</comment>
<dbReference type="InterPro" id="IPR035952">
    <property type="entry name" value="Rhomboid-like_sf"/>
</dbReference>
<dbReference type="Pfam" id="PF01694">
    <property type="entry name" value="Rhomboid"/>
    <property type="match status" value="1"/>
</dbReference>
<dbReference type="InterPro" id="IPR022764">
    <property type="entry name" value="Peptidase_S54_rhomboid_dom"/>
</dbReference>
<dbReference type="GO" id="GO:0004252">
    <property type="term" value="F:serine-type endopeptidase activity"/>
    <property type="evidence" value="ECO:0007669"/>
    <property type="project" value="InterPro"/>
</dbReference>
<evidence type="ECO:0000259" key="9">
    <source>
        <dbReference type="Pfam" id="PF01694"/>
    </source>
</evidence>
<evidence type="ECO:0000256" key="6">
    <source>
        <dbReference type="ARBA" id="ARBA00023136"/>
    </source>
</evidence>
<sequence>MSLLLQRQQFICRSLRNCPFQAWTTPSTPSVSRFFKSNAKFPRPTPPPSKGGNRASRDVPNQVPKGPVKPSPIASPSSKRSTGAPAQQNPSTKSSEYGALLEKRRQECMALHKAAKEKLRAEGARRGIRESKNSARPASSEDSISEDDARIVEGRKNLLRPFFFVVSAVAGVYCICAYLDTRITDLGPRWELVPRYIGPSSHWFSTWADIKAGAEAWWQELDPLTISLISAIMLVHASRRRLFKFWGSLPHIAGGNKYTMFTYTFAHAQWAHVLTSALWLSWFMPTLVRDFDGGYLHTIAFYLSAGALMAFMTHIPLRFAKAGYGIPIELGASSAIMAVVGAWSWFHHKEVSSVPFTVVPVRLTGDTWLVLAMLINVSGFMGVKRPGITRMGRMVAAYGVCRSSLFGSYLTLFQAHIAGLILGRLYAQLDGKGRIWEPLKRHLAEEETQFKMEEKEELKEQTWCEDETQK</sequence>
<dbReference type="Proteomes" id="UP000799440">
    <property type="component" value="Unassembled WGS sequence"/>
</dbReference>
<evidence type="ECO:0000256" key="4">
    <source>
        <dbReference type="ARBA" id="ARBA00022801"/>
    </source>
</evidence>
<dbReference type="SUPFAM" id="SSF144091">
    <property type="entry name" value="Rhomboid-like"/>
    <property type="match status" value="1"/>
</dbReference>
<protein>
    <recommendedName>
        <fullName evidence="9">Peptidase S54 rhomboid domain-containing protein</fullName>
    </recommendedName>
</protein>
<evidence type="ECO:0000256" key="5">
    <source>
        <dbReference type="ARBA" id="ARBA00022989"/>
    </source>
</evidence>
<gene>
    <name evidence="10" type="ORF">M011DRAFT_33985</name>
</gene>